<gene>
    <name evidence="1" type="ORF">B0A55_01012</name>
</gene>
<evidence type="ECO:0000313" key="2">
    <source>
        <dbReference type="Proteomes" id="UP000309340"/>
    </source>
</evidence>
<comment type="caution">
    <text evidence="1">The sequence shown here is derived from an EMBL/GenBank/DDBJ whole genome shotgun (WGS) entry which is preliminary data.</text>
</comment>
<dbReference type="InterPro" id="IPR038883">
    <property type="entry name" value="AN11006-like"/>
</dbReference>
<name>A0A4U0Y2N2_9PEZI</name>
<accession>A0A4U0Y2N2</accession>
<evidence type="ECO:0000313" key="1">
    <source>
        <dbReference type="EMBL" id="TKA83381.1"/>
    </source>
</evidence>
<sequence length="208" mass="24067">MEWTFTTTLRSRPKRSRLLELPPELRIAIFEYALASPKTVVSFRLDDYQRDSLQEAVQPALTRVSSQVRFETLPIWYGCTTFVLHTEDAKGRDAQRWLVENEPHLGKLKCVSVWIRRISRTTGQSSHGALGISLYRQATDDDVWQVSDSWDWITVVRKPLGLEADAKAMISRARETLNTDRGSLETDARDWQRLLGNLREWYLLEGES</sequence>
<protein>
    <recommendedName>
        <fullName evidence="3">F-box domain-containing protein</fullName>
    </recommendedName>
</protein>
<dbReference type="EMBL" id="NAJQ01000010">
    <property type="protein sequence ID" value="TKA83381.1"/>
    <property type="molecule type" value="Genomic_DNA"/>
</dbReference>
<dbReference type="AlphaFoldDB" id="A0A4U0Y2N2"/>
<dbReference type="PANTHER" id="PTHR42085:SF1">
    <property type="entry name" value="F-BOX DOMAIN-CONTAINING PROTEIN"/>
    <property type="match status" value="1"/>
</dbReference>
<evidence type="ECO:0008006" key="3">
    <source>
        <dbReference type="Google" id="ProtNLM"/>
    </source>
</evidence>
<reference evidence="1 2" key="1">
    <citation type="submission" date="2017-03" db="EMBL/GenBank/DDBJ databases">
        <title>Genomes of endolithic fungi from Antarctica.</title>
        <authorList>
            <person name="Coleine C."/>
            <person name="Masonjones S."/>
            <person name="Stajich J.E."/>
        </authorList>
    </citation>
    <scope>NUCLEOTIDE SEQUENCE [LARGE SCALE GENOMIC DNA]</scope>
    <source>
        <strain evidence="1 2">CCFEE 5184</strain>
    </source>
</reference>
<proteinExistence type="predicted"/>
<organism evidence="1 2">
    <name type="scientific">Friedmanniomyces simplex</name>
    <dbReference type="NCBI Taxonomy" id="329884"/>
    <lineage>
        <taxon>Eukaryota</taxon>
        <taxon>Fungi</taxon>
        <taxon>Dikarya</taxon>
        <taxon>Ascomycota</taxon>
        <taxon>Pezizomycotina</taxon>
        <taxon>Dothideomycetes</taxon>
        <taxon>Dothideomycetidae</taxon>
        <taxon>Mycosphaerellales</taxon>
        <taxon>Teratosphaeriaceae</taxon>
        <taxon>Friedmanniomyces</taxon>
    </lineage>
</organism>
<keyword evidence="2" id="KW-1185">Reference proteome</keyword>
<dbReference type="PANTHER" id="PTHR42085">
    <property type="entry name" value="F-BOX DOMAIN-CONTAINING PROTEIN"/>
    <property type="match status" value="1"/>
</dbReference>
<dbReference type="STRING" id="329884.A0A4U0Y2N2"/>
<dbReference type="OrthoDB" id="5272396at2759"/>
<dbReference type="Proteomes" id="UP000309340">
    <property type="component" value="Unassembled WGS sequence"/>
</dbReference>